<evidence type="ECO:0000313" key="4">
    <source>
        <dbReference type="Proteomes" id="UP001497392"/>
    </source>
</evidence>
<dbReference type="PANTHER" id="PTHR47978">
    <property type="match status" value="1"/>
</dbReference>
<name>A0ABP1FQJ2_9CHLO</name>
<dbReference type="PROSITE" id="PS51419">
    <property type="entry name" value="RAB"/>
    <property type="match status" value="1"/>
</dbReference>
<dbReference type="Pfam" id="PF00071">
    <property type="entry name" value="Ras"/>
    <property type="match status" value="1"/>
</dbReference>
<keyword evidence="1" id="KW-0547">Nucleotide-binding</keyword>
<dbReference type="PRINTS" id="PR00449">
    <property type="entry name" value="RASTRNSFRMNG"/>
</dbReference>
<protein>
    <submittedName>
        <fullName evidence="3">G1714 protein</fullName>
    </submittedName>
</protein>
<evidence type="ECO:0000256" key="1">
    <source>
        <dbReference type="ARBA" id="ARBA00022741"/>
    </source>
</evidence>
<keyword evidence="4" id="KW-1185">Reference proteome</keyword>
<dbReference type="InterPro" id="IPR027417">
    <property type="entry name" value="P-loop_NTPase"/>
</dbReference>
<dbReference type="Proteomes" id="UP001497392">
    <property type="component" value="Unassembled WGS sequence"/>
</dbReference>
<dbReference type="PROSITE" id="PS51421">
    <property type="entry name" value="RAS"/>
    <property type="match status" value="1"/>
</dbReference>
<evidence type="ECO:0000313" key="3">
    <source>
        <dbReference type="EMBL" id="CAL5219807.1"/>
    </source>
</evidence>
<dbReference type="Gene3D" id="3.40.50.300">
    <property type="entry name" value="P-loop containing nucleotide triphosphate hydrolases"/>
    <property type="match status" value="1"/>
</dbReference>
<feature type="compositionally biased region" description="Low complexity" evidence="2">
    <location>
        <begin position="244"/>
        <end position="254"/>
    </location>
</feature>
<comment type="caution">
    <text evidence="3">The sequence shown here is derived from an EMBL/GenBank/DDBJ whole genome shotgun (WGS) entry which is preliminary data.</text>
</comment>
<sequence length="268" mass="29014">MAKVDVKVVLLGQQSVGKTCLVDRYINSTFETAPKNTIGVAFAAKKVACKNGRVISLGIWDTAGAERFEALSRMYYNGAKAAVLAFDPCNAKSFEKLKFWVAEVRETQPDCRLYIAITKCDQLDDPPSIAEQDTGEPDSSSSSSGDSLHRQQSSASLASASGRREVSDEDIAAYAKQLSGPRHGAPRIFATSAKLGTGVRRLFQAIADDMAGIPQPPPVQPEARQTSPIRLGEFKFSDTFLNSPRTPRTRTVTPPGTPRTKPKRSSCC</sequence>
<dbReference type="SMART" id="SM00173">
    <property type="entry name" value="RAS"/>
    <property type="match status" value="1"/>
</dbReference>
<evidence type="ECO:0000256" key="2">
    <source>
        <dbReference type="SAM" id="MobiDB-lite"/>
    </source>
</evidence>
<proteinExistence type="predicted"/>
<dbReference type="NCBIfam" id="TIGR00231">
    <property type="entry name" value="small_GTP"/>
    <property type="match status" value="1"/>
</dbReference>
<dbReference type="SUPFAM" id="SSF52540">
    <property type="entry name" value="P-loop containing nucleoside triphosphate hydrolases"/>
    <property type="match status" value="1"/>
</dbReference>
<feature type="region of interest" description="Disordered" evidence="2">
    <location>
        <begin position="236"/>
        <end position="268"/>
    </location>
</feature>
<dbReference type="SMART" id="SM00174">
    <property type="entry name" value="RHO"/>
    <property type="match status" value="1"/>
</dbReference>
<dbReference type="InterPro" id="IPR005225">
    <property type="entry name" value="Small_GTP-bd"/>
</dbReference>
<dbReference type="SMART" id="SM00175">
    <property type="entry name" value="RAB"/>
    <property type="match status" value="1"/>
</dbReference>
<reference evidence="3 4" key="1">
    <citation type="submission" date="2024-06" db="EMBL/GenBank/DDBJ databases">
        <authorList>
            <person name="Kraege A."/>
            <person name="Thomma B."/>
        </authorList>
    </citation>
    <scope>NUCLEOTIDE SEQUENCE [LARGE SCALE GENOMIC DNA]</scope>
</reference>
<feature type="compositionally biased region" description="Low complexity" evidence="2">
    <location>
        <begin position="139"/>
        <end position="161"/>
    </location>
</feature>
<dbReference type="InterPro" id="IPR001806">
    <property type="entry name" value="Small_GTPase"/>
</dbReference>
<accession>A0ABP1FQJ2</accession>
<feature type="region of interest" description="Disordered" evidence="2">
    <location>
        <begin position="124"/>
        <end position="168"/>
    </location>
</feature>
<organism evidence="3 4">
    <name type="scientific">Coccomyxa viridis</name>
    <dbReference type="NCBI Taxonomy" id="1274662"/>
    <lineage>
        <taxon>Eukaryota</taxon>
        <taxon>Viridiplantae</taxon>
        <taxon>Chlorophyta</taxon>
        <taxon>core chlorophytes</taxon>
        <taxon>Trebouxiophyceae</taxon>
        <taxon>Trebouxiophyceae incertae sedis</taxon>
        <taxon>Coccomyxaceae</taxon>
        <taxon>Coccomyxa</taxon>
    </lineage>
</organism>
<gene>
    <name evidence="3" type="primary">g1714</name>
    <name evidence="3" type="ORF">VP750_LOCUS1466</name>
</gene>
<dbReference type="EMBL" id="CAXHTA020000002">
    <property type="protein sequence ID" value="CAL5219807.1"/>
    <property type="molecule type" value="Genomic_DNA"/>
</dbReference>